<dbReference type="Pfam" id="PF01177">
    <property type="entry name" value="Asp_Glu_race"/>
    <property type="match status" value="1"/>
</dbReference>
<dbReference type="InterPro" id="IPR053714">
    <property type="entry name" value="Iso_Racemase_Enz_sf"/>
</dbReference>
<dbReference type="STRING" id="937218.SAMN06297251_10250"/>
<dbReference type="AlphaFoldDB" id="A0A1W1YX71"/>
<dbReference type="PANTHER" id="PTHR28047:SF5">
    <property type="entry name" value="PROTEIN DCG1"/>
    <property type="match status" value="1"/>
</dbReference>
<organism evidence="2 3">
    <name type="scientific">Fulvimarina manganoxydans</name>
    <dbReference type="NCBI Taxonomy" id="937218"/>
    <lineage>
        <taxon>Bacteria</taxon>
        <taxon>Pseudomonadati</taxon>
        <taxon>Pseudomonadota</taxon>
        <taxon>Alphaproteobacteria</taxon>
        <taxon>Hyphomicrobiales</taxon>
        <taxon>Aurantimonadaceae</taxon>
        <taxon>Fulvimarina</taxon>
    </lineage>
</organism>
<dbReference type="InterPro" id="IPR052186">
    <property type="entry name" value="Hydantoin_racemase-like"/>
</dbReference>
<proteinExistence type="inferred from homology"/>
<keyword evidence="3" id="KW-1185">Reference proteome</keyword>
<dbReference type="PANTHER" id="PTHR28047">
    <property type="entry name" value="PROTEIN DCG1"/>
    <property type="match status" value="1"/>
</dbReference>
<dbReference type="Proteomes" id="UP000192656">
    <property type="component" value="Unassembled WGS sequence"/>
</dbReference>
<name>A0A1W1YX71_9HYPH</name>
<dbReference type="Gene3D" id="3.40.50.12500">
    <property type="match status" value="1"/>
</dbReference>
<dbReference type="GO" id="GO:0047661">
    <property type="term" value="F:amino-acid racemase activity"/>
    <property type="evidence" value="ECO:0007669"/>
    <property type="project" value="InterPro"/>
</dbReference>
<comment type="similarity">
    <text evidence="1">Belongs to the HyuE racemase family.</text>
</comment>
<evidence type="ECO:0000313" key="2">
    <source>
        <dbReference type="EMBL" id="SMC40713.1"/>
    </source>
</evidence>
<dbReference type="EMBL" id="FWXR01000002">
    <property type="protein sequence ID" value="SMC40713.1"/>
    <property type="molecule type" value="Genomic_DNA"/>
</dbReference>
<gene>
    <name evidence="2" type="ORF">SAMN06297251_10250</name>
</gene>
<evidence type="ECO:0000256" key="1">
    <source>
        <dbReference type="ARBA" id="ARBA00038414"/>
    </source>
</evidence>
<protein>
    <submittedName>
        <fullName evidence="2">Asp/Glu/hydantoin racemase</fullName>
    </submittedName>
</protein>
<sequence length="243" mass="25160">MSRRGLDGLRRPIPPAFSRLLSPEGQMTVYLLNPNSSETTTEAMTAIARAEAPSLSIIGLTAPFGPSMITDEEGLSVGAEAVSALARTILDRGDARAVIVAAFGDPGIEAVRTLHPNLPAAGIGEASFAEANADGRRFAVATTTPGLVAAIAERVRRFGHEPNFLGTVLTEGDPHALVSSPEHLAAALHEACRRARDELGAEAVIIGGGPLAEAAETLSGRLSIPIVAPVRAAARQIARALSR</sequence>
<dbReference type="InterPro" id="IPR015942">
    <property type="entry name" value="Asp/Glu/hydantoin_racemase"/>
</dbReference>
<accession>A0A1W1YX71</accession>
<reference evidence="2 3" key="1">
    <citation type="submission" date="2017-04" db="EMBL/GenBank/DDBJ databases">
        <authorList>
            <person name="Afonso C.L."/>
            <person name="Miller P.J."/>
            <person name="Scott M.A."/>
            <person name="Spackman E."/>
            <person name="Goraichik I."/>
            <person name="Dimitrov K.M."/>
            <person name="Suarez D.L."/>
            <person name="Swayne D.E."/>
        </authorList>
    </citation>
    <scope>NUCLEOTIDE SEQUENCE [LARGE SCALE GENOMIC DNA]</scope>
    <source>
        <strain evidence="2 3">CGMCC 1.10972</strain>
    </source>
</reference>
<evidence type="ECO:0000313" key="3">
    <source>
        <dbReference type="Proteomes" id="UP000192656"/>
    </source>
</evidence>